<evidence type="ECO:0000313" key="2">
    <source>
        <dbReference type="EMBL" id="MDQ0359425.1"/>
    </source>
</evidence>
<dbReference type="PANTHER" id="PTHR33434:SF2">
    <property type="entry name" value="FATTY ACID-BINDING PROTEIN TM_1468"/>
    <property type="match status" value="1"/>
</dbReference>
<name>A0ABU0DXR6_9FIRM</name>
<organism evidence="2 3">
    <name type="scientific">Breznakia pachnodae</name>
    <dbReference type="NCBI Taxonomy" id="265178"/>
    <lineage>
        <taxon>Bacteria</taxon>
        <taxon>Bacillati</taxon>
        <taxon>Bacillota</taxon>
        <taxon>Erysipelotrichia</taxon>
        <taxon>Erysipelotrichales</taxon>
        <taxon>Erysipelotrichaceae</taxon>
        <taxon>Breznakia</taxon>
    </lineage>
</organism>
<dbReference type="SUPFAM" id="SSF82549">
    <property type="entry name" value="DAK1/DegV-like"/>
    <property type="match status" value="1"/>
</dbReference>
<dbReference type="Proteomes" id="UP001230220">
    <property type="component" value="Unassembled WGS sequence"/>
</dbReference>
<dbReference type="Pfam" id="PF02645">
    <property type="entry name" value="DegV"/>
    <property type="match status" value="1"/>
</dbReference>
<proteinExistence type="predicted"/>
<dbReference type="PANTHER" id="PTHR33434">
    <property type="entry name" value="DEGV DOMAIN-CONTAINING PROTEIN DR_1986-RELATED"/>
    <property type="match status" value="1"/>
</dbReference>
<reference evidence="2 3" key="1">
    <citation type="submission" date="2023-07" db="EMBL/GenBank/DDBJ databases">
        <title>Genomic Encyclopedia of Type Strains, Phase IV (KMG-IV): sequencing the most valuable type-strain genomes for metagenomic binning, comparative biology and taxonomic classification.</title>
        <authorList>
            <person name="Goeker M."/>
        </authorList>
    </citation>
    <scope>NUCLEOTIDE SEQUENCE [LARGE SCALE GENOMIC DNA]</scope>
    <source>
        <strain evidence="2 3">DSM 16784</strain>
    </source>
</reference>
<keyword evidence="3" id="KW-1185">Reference proteome</keyword>
<dbReference type="PROSITE" id="PS51482">
    <property type="entry name" value="DEGV"/>
    <property type="match status" value="1"/>
</dbReference>
<evidence type="ECO:0000256" key="1">
    <source>
        <dbReference type="ARBA" id="ARBA00023121"/>
    </source>
</evidence>
<dbReference type="Gene3D" id="3.30.1180.10">
    <property type="match status" value="1"/>
</dbReference>
<sequence length="298" mass="33103">MYKIITDSSCDLPESSLGDLDIIQVPFYVTLDGETHQKEKIEVSVEDFYQFLIDNPKVFPKTSMPSIQDYMDVFEPVAKAGNDIICLCITTKFSGSYNSAQGAKQIMEETYPDIKITVIDTTIVTVLQGLLIIEIAKMRDAGYSYEQMIEEIESLKKTGKIFFTVGSMDYLINGGRVGKLSGFAASALKIKPLILFDNGEIHNAGVIRSRNIGKKKLINLLLDHFESNKLTPDECMITVGYGSDKEEGLQFKQQVTDAIKETYPQWNEEVSVHLIGATIAVHTGPFPLGIGVINKVKI</sequence>
<dbReference type="InterPro" id="IPR003797">
    <property type="entry name" value="DegV"/>
</dbReference>
<dbReference type="RefSeq" id="WP_307404523.1">
    <property type="nucleotide sequence ID" value="NZ_JAUSUR010000001.1"/>
</dbReference>
<comment type="caution">
    <text evidence="2">The sequence shown here is derived from an EMBL/GenBank/DDBJ whole genome shotgun (WGS) entry which is preliminary data.</text>
</comment>
<protein>
    <submittedName>
        <fullName evidence="2">DegV family protein with EDD domain</fullName>
    </submittedName>
</protein>
<dbReference type="NCBIfam" id="TIGR00762">
    <property type="entry name" value="DegV"/>
    <property type="match status" value="1"/>
</dbReference>
<accession>A0ABU0DXR6</accession>
<dbReference type="EMBL" id="JAUSUR010000001">
    <property type="protein sequence ID" value="MDQ0359425.1"/>
    <property type="molecule type" value="Genomic_DNA"/>
</dbReference>
<dbReference type="InterPro" id="IPR043168">
    <property type="entry name" value="DegV_C"/>
</dbReference>
<keyword evidence="1" id="KW-0446">Lipid-binding</keyword>
<gene>
    <name evidence="2" type="ORF">J2S15_000156</name>
</gene>
<dbReference type="Gene3D" id="3.40.50.10170">
    <property type="match status" value="1"/>
</dbReference>
<evidence type="ECO:0000313" key="3">
    <source>
        <dbReference type="Proteomes" id="UP001230220"/>
    </source>
</evidence>
<dbReference type="InterPro" id="IPR050270">
    <property type="entry name" value="DegV_domain_contain"/>
</dbReference>